<dbReference type="AlphaFoldDB" id="X0WXX7"/>
<feature type="domain" description="Calcineurin-like phosphoesterase" evidence="1">
    <location>
        <begin position="2"/>
        <end position="207"/>
    </location>
</feature>
<gene>
    <name evidence="2" type="ORF">S01H1_60055</name>
</gene>
<comment type="caution">
    <text evidence="2">The sequence shown here is derived from an EMBL/GenBank/DDBJ whole genome shotgun (WGS) entry which is preliminary data.</text>
</comment>
<dbReference type="PANTHER" id="PTHR11575">
    <property type="entry name" value="5'-NUCLEOTIDASE-RELATED"/>
    <property type="match status" value="1"/>
</dbReference>
<protein>
    <recommendedName>
        <fullName evidence="1">Calcineurin-like phosphoesterase domain-containing protein</fullName>
    </recommendedName>
</protein>
<dbReference type="GO" id="GO:0016787">
    <property type="term" value="F:hydrolase activity"/>
    <property type="evidence" value="ECO:0007669"/>
    <property type="project" value="InterPro"/>
</dbReference>
<dbReference type="GO" id="GO:0009166">
    <property type="term" value="P:nucleotide catabolic process"/>
    <property type="evidence" value="ECO:0007669"/>
    <property type="project" value="InterPro"/>
</dbReference>
<evidence type="ECO:0000259" key="1">
    <source>
        <dbReference type="Pfam" id="PF00149"/>
    </source>
</evidence>
<dbReference type="PANTHER" id="PTHR11575:SF24">
    <property type="entry name" value="5'-NUCLEOTIDASE"/>
    <property type="match status" value="1"/>
</dbReference>
<evidence type="ECO:0000313" key="2">
    <source>
        <dbReference type="EMBL" id="GAG17596.1"/>
    </source>
</evidence>
<accession>X0WXX7</accession>
<dbReference type="InterPro" id="IPR004843">
    <property type="entry name" value="Calcineurin-like_PHP"/>
</dbReference>
<dbReference type="EMBL" id="BARS01039322">
    <property type="protein sequence ID" value="GAG17596.1"/>
    <property type="molecule type" value="Genomic_DNA"/>
</dbReference>
<name>X0WXX7_9ZZZZ</name>
<dbReference type="Pfam" id="PF00149">
    <property type="entry name" value="Metallophos"/>
    <property type="match status" value="1"/>
</dbReference>
<dbReference type="InterPro" id="IPR029052">
    <property type="entry name" value="Metallo-depent_PP-like"/>
</dbReference>
<dbReference type="InterPro" id="IPR006179">
    <property type="entry name" value="5_nucleotidase/apyrase"/>
</dbReference>
<reference evidence="2" key="1">
    <citation type="journal article" date="2014" name="Front. Microbiol.">
        <title>High frequency of phylogenetically diverse reductive dehalogenase-homologous genes in deep subseafloor sedimentary metagenomes.</title>
        <authorList>
            <person name="Kawai M."/>
            <person name="Futagami T."/>
            <person name="Toyoda A."/>
            <person name="Takaki Y."/>
            <person name="Nishi S."/>
            <person name="Hori S."/>
            <person name="Arai W."/>
            <person name="Tsubouchi T."/>
            <person name="Morono Y."/>
            <person name="Uchiyama I."/>
            <person name="Ito T."/>
            <person name="Fujiyama A."/>
            <person name="Inagaki F."/>
            <person name="Takami H."/>
        </authorList>
    </citation>
    <scope>NUCLEOTIDE SEQUENCE</scope>
    <source>
        <strain evidence="2">Expedition CK06-06</strain>
    </source>
</reference>
<dbReference type="SUPFAM" id="SSF56300">
    <property type="entry name" value="Metallo-dependent phosphatases"/>
    <property type="match status" value="1"/>
</dbReference>
<dbReference type="Gene3D" id="3.60.21.10">
    <property type="match status" value="1"/>
</dbReference>
<feature type="non-terminal residue" evidence="2">
    <location>
        <position position="1"/>
    </location>
</feature>
<proteinExistence type="predicted"/>
<organism evidence="2">
    <name type="scientific">marine sediment metagenome</name>
    <dbReference type="NCBI Taxonomy" id="412755"/>
    <lineage>
        <taxon>unclassified sequences</taxon>
        <taxon>metagenomes</taxon>
        <taxon>ecological metagenomes</taxon>
    </lineage>
</organism>
<feature type="non-terminal residue" evidence="2">
    <location>
        <position position="254"/>
    </location>
</feature>
<sequence>IHSNDIHGTFNPWRVKINHTKRFVGGMKAASHYIRKIRASEGHVLLIDTGDIMTGTLASHIEYKGVLGGAMIEFLNRLGYNLFSIGNHAFDKGQDNVLKYSQLANYPIIMANIVYKESGEHFPLKPYHIFTVGGLKVGVIAVMEENFSSEVHNKKIRGLDALPIVPTLNSYVPLLDRQTDLIVVCAHTRFKEGLRIAREIPGIDVVLVASEDGRFQNVDGVLVKSTFGHQKTLGSIKLEVEEDKVVSYEEKLIW</sequence>